<evidence type="ECO:0000313" key="1">
    <source>
        <dbReference type="EMBL" id="CAB4197064.1"/>
    </source>
</evidence>
<accession>A0A6J5RY87</accession>
<reference evidence="1" key="1">
    <citation type="submission" date="2020-05" db="EMBL/GenBank/DDBJ databases">
        <authorList>
            <person name="Chiriac C."/>
            <person name="Salcher M."/>
            <person name="Ghai R."/>
            <person name="Kavagutti S V."/>
        </authorList>
    </citation>
    <scope>NUCLEOTIDE SEQUENCE</scope>
</reference>
<dbReference type="EMBL" id="LR797252">
    <property type="protein sequence ID" value="CAB4197064.1"/>
    <property type="molecule type" value="Genomic_DNA"/>
</dbReference>
<name>A0A6J5RY87_9CAUD</name>
<gene>
    <name evidence="1" type="ORF">UFOVP1290_584</name>
</gene>
<proteinExistence type="predicted"/>
<protein>
    <submittedName>
        <fullName evidence="1">Uncharacterized protein</fullName>
    </submittedName>
</protein>
<organism evidence="1">
    <name type="scientific">uncultured Caudovirales phage</name>
    <dbReference type="NCBI Taxonomy" id="2100421"/>
    <lineage>
        <taxon>Viruses</taxon>
        <taxon>Duplodnaviria</taxon>
        <taxon>Heunggongvirae</taxon>
        <taxon>Uroviricota</taxon>
        <taxon>Caudoviricetes</taxon>
        <taxon>Peduoviridae</taxon>
        <taxon>Maltschvirus</taxon>
        <taxon>Maltschvirus maltsch</taxon>
    </lineage>
</organism>
<sequence>MNTLVKARLIKNDLNKKLRKNYVDLGHKFLIKLIVPVTAFTRHLCILQGKNPDYVAPPQPAPAIFESPPSIATRGVMVVNYIPAWVKKSFKDKSEHVINKIKFENLEKRSNIQPLQVVAPDVTYFPKAQKNINAIDELRKELEKVNLCPSSTISPVILSTSKVIEKKVTKDLNKDFGGSFRRSGK</sequence>